<proteinExistence type="predicted"/>
<evidence type="ECO:0000313" key="3">
    <source>
        <dbReference type="Proteomes" id="UP001500889"/>
    </source>
</evidence>
<accession>A0AAU9FQ79</accession>
<gene>
    <name evidence="2" type="ORF">DMAD_06372</name>
</gene>
<evidence type="ECO:0000256" key="1">
    <source>
        <dbReference type="SAM" id="MobiDB-lite"/>
    </source>
</evidence>
<feature type="region of interest" description="Disordered" evidence="1">
    <location>
        <begin position="81"/>
        <end position="124"/>
    </location>
</feature>
<dbReference type="AlphaFoldDB" id="A0AAU9FQ79"/>
<dbReference type="EMBL" id="AP029265">
    <property type="protein sequence ID" value="BFF98119.1"/>
    <property type="molecule type" value="Genomic_DNA"/>
</dbReference>
<reference evidence="2 3" key="1">
    <citation type="submission" date="2024-02" db="EMBL/GenBank/DDBJ databases">
        <title>A chromosome-level genome assembly of Drosophila madeirensis, a fruit fly species endemic to Madeira island.</title>
        <authorList>
            <person name="Tomihara K."/>
            <person name="Llopart A."/>
            <person name="Yamamoto D."/>
        </authorList>
    </citation>
    <scope>NUCLEOTIDE SEQUENCE [LARGE SCALE GENOMIC DNA]</scope>
    <source>
        <strain evidence="2 3">RF1</strain>
    </source>
</reference>
<evidence type="ECO:0000313" key="2">
    <source>
        <dbReference type="EMBL" id="BFF98119.1"/>
    </source>
</evidence>
<protein>
    <submittedName>
        <fullName evidence="2">Uncharacterized protein</fullName>
    </submittedName>
</protein>
<keyword evidence="3" id="KW-1185">Reference proteome</keyword>
<sequence length="124" mass="13809">MSIADRVKGRMCQTDSMYHFQPSTWLASEQLCIFRTLILCCEPMYANVGTGEVYSAVGKFNWHVDLGEAHYANVCTTIRPCPVGRHPGNLRQSDDSPDEGVDERIDDTQQAENLANEEAASRGL</sequence>
<organism evidence="2 3">
    <name type="scientific">Drosophila madeirensis</name>
    <name type="common">Fruit fly</name>
    <dbReference type="NCBI Taxonomy" id="30013"/>
    <lineage>
        <taxon>Eukaryota</taxon>
        <taxon>Metazoa</taxon>
        <taxon>Ecdysozoa</taxon>
        <taxon>Arthropoda</taxon>
        <taxon>Hexapoda</taxon>
        <taxon>Insecta</taxon>
        <taxon>Pterygota</taxon>
        <taxon>Neoptera</taxon>
        <taxon>Endopterygota</taxon>
        <taxon>Diptera</taxon>
        <taxon>Brachycera</taxon>
        <taxon>Muscomorpha</taxon>
        <taxon>Ephydroidea</taxon>
        <taxon>Drosophilidae</taxon>
        <taxon>Drosophila</taxon>
        <taxon>Sophophora</taxon>
    </lineage>
</organism>
<dbReference type="Proteomes" id="UP001500889">
    <property type="component" value="Chromosome J"/>
</dbReference>
<name>A0AAU9FQ79_DROMD</name>